<dbReference type="AlphaFoldDB" id="A0A348WBI4"/>
<protein>
    <submittedName>
        <fullName evidence="1">dTDP-glucose 4,6-dehydratase</fullName>
    </submittedName>
</protein>
<dbReference type="SUPFAM" id="SSF51735">
    <property type="entry name" value="NAD(P)-binding Rossmann-fold domains"/>
    <property type="match status" value="1"/>
</dbReference>
<comment type="caution">
    <text evidence="1">The sequence shown here is derived from an EMBL/GenBank/DDBJ whole genome shotgun (WGS) entry which is preliminary data.</text>
</comment>
<dbReference type="InterPro" id="IPR036291">
    <property type="entry name" value="NAD(P)-bd_dom_sf"/>
</dbReference>
<proteinExistence type="predicted"/>
<dbReference type="Gene3D" id="3.90.25.10">
    <property type="entry name" value="UDP-galactose 4-epimerase, domain 1"/>
    <property type="match status" value="1"/>
</dbReference>
<reference evidence="1 2" key="1">
    <citation type="journal article" date="2018" name="Nat. Biotechnol.">
        <title>A standardized bacterial taxonomy based on genome phylogeny substantially revises the tree of life.</title>
        <authorList>
            <person name="Parks D.H."/>
            <person name="Chuvochina M."/>
            <person name="Waite D.W."/>
            <person name="Rinke C."/>
            <person name="Skarshewski A."/>
            <person name="Chaumeil P.A."/>
            <person name="Hugenholtz P."/>
        </authorList>
    </citation>
    <scope>NUCLEOTIDE SEQUENCE [LARGE SCALE GENOMIC DNA]</scope>
    <source>
        <strain evidence="1">UBA9169</strain>
    </source>
</reference>
<evidence type="ECO:0000313" key="2">
    <source>
        <dbReference type="Proteomes" id="UP000264719"/>
    </source>
</evidence>
<organism evidence="1 2">
    <name type="scientific">Roseovarius nubinhibens</name>
    <dbReference type="NCBI Taxonomy" id="314263"/>
    <lineage>
        <taxon>Bacteria</taxon>
        <taxon>Pseudomonadati</taxon>
        <taxon>Pseudomonadota</taxon>
        <taxon>Alphaproteobacteria</taxon>
        <taxon>Rhodobacterales</taxon>
        <taxon>Roseobacteraceae</taxon>
        <taxon>Roseovarius</taxon>
    </lineage>
</organism>
<evidence type="ECO:0000313" key="1">
    <source>
        <dbReference type="EMBL" id="HAR51896.1"/>
    </source>
</evidence>
<gene>
    <name evidence="1" type="ORF">DCS45_08480</name>
</gene>
<sequence>RYAIDARRIRDELGWRPSVTVEEGIARTVDWYLANEAWWRPLMARQGVGTRLGRAEGAA</sequence>
<dbReference type="EMBL" id="DMVW01000086">
    <property type="protein sequence ID" value="HAR51896.1"/>
    <property type="molecule type" value="Genomic_DNA"/>
</dbReference>
<feature type="non-terminal residue" evidence="1">
    <location>
        <position position="1"/>
    </location>
</feature>
<accession>A0A348WBI4</accession>
<name>A0A348WBI4_9RHOB</name>
<dbReference type="Proteomes" id="UP000264719">
    <property type="component" value="Unassembled WGS sequence"/>
</dbReference>